<protein>
    <recommendedName>
        <fullName evidence="1">GST N-terminal domain-containing protein</fullName>
    </recommendedName>
</protein>
<dbReference type="SUPFAM" id="SSF52833">
    <property type="entry name" value="Thioredoxin-like"/>
    <property type="match status" value="1"/>
</dbReference>
<dbReference type="Pfam" id="PF22041">
    <property type="entry name" value="GST_C_7"/>
    <property type="match status" value="1"/>
</dbReference>
<dbReference type="EMBL" id="KB468135">
    <property type="protein sequence ID" value="PCH43179.1"/>
    <property type="molecule type" value="Genomic_DNA"/>
</dbReference>
<feature type="domain" description="GST N-terminal" evidence="1">
    <location>
        <begin position="12"/>
        <end position="103"/>
    </location>
</feature>
<dbReference type="Proteomes" id="UP000218811">
    <property type="component" value="Unassembled WGS sequence"/>
</dbReference>
<evidence type="ECO:0000259" key="1">
    <source>
        <dbReference type="PROSITE" id="PS50404"/>
    </source>
</evidence>
<sequence length="254" mass="29042">MAIKHTITLYDVRSTLSSPAWSPNVWKIRFILNYKRLPYVTHWLSYPDIAEVLSSVGAPPTRTTKPMYTVPAIRDEVEGSTPVVLSDSATILAYLEKTYPTPSIFPNNSRDAQMTHIAAIEECIYARMVFMVVPNTVRILEGRDLEYYLASRKEFLGVALEDMFPVEKRQAMWAELREGLDEISALVDNLKQGFGKRWMFSCAATPSYADFVLGAMLVWFRRAGPEGGWDRIRGWNGGRWERLLHDLQPYLQVS</sequence>
<dbReference type="AlphaFoldDB" id="A0A2H3JW98"/>
<dbReference type="Gene3D" id="1.20.1050.10">
    <property type="match status" value="1"/>
</dbReference>
<accession>A0A2H3JW98</accession>
<dbReference type="PROSITE" id="PS50404">
    <property type="entry name" value="GST_NTER"/>
    <property type="match status" value="1"/>
</dbReference>
<proteinExistence type="predicted"/>
<name>A0A2H3JW98_WOLCO</name>
<reference evidence="2 3" key="1">
    <citation type="journal article" date="2012" name="Science">
        <title>The Paleozoic origin of enzymatic lignin decomposition reconstructed from 31 fungal genomes.</title>
        <authorList>
            <person name="Floudas D."/>
            <person name="Binder M."/>
            <person name="Riley R."/>
            <person name="Barry K."/>
            <person name="Blanchette R.A."/>
            <person name="Henrissat B."/>
            <person name="Martinez A.T."/>
            <person name="Otillar R."/>
            <person name="Spatafora J.W."/>
            <person name="Yadav J.S."/>
            <person name="Aerts A."/>
            <person name="Benoit I."/>
            <person name="Boyd A."/>
            <person name="Carlson A."/>
            <person name="Copeland A."/>
            <person name="Coutinho P.M."/>
            <person name="de Vries R.P."/>
            <person name="Ferreira P."/>
            <person name="Findley K."/>
            <person name="Foster B."/>
            <person name="Gaskell J."/>
            <person name="Glotzer D."/>
            <person name="Gorecki P."/>
            <person name="Heitman J."/>
            <person name="Hesse C."/>
            <person name="Hori C."/>
            <person name="Igarashi K."/>
            <person name="Jurgens J.A."/>
            <person name="Kallen N."/>
            <person name="Kersten P."/>
            <person name="Kohler A."/>
            <person name="Kuees U."/>
            <person name="Kumar T.K.A."/>
            <person name="Kuo A."/>
            <person name="LaButti K."/>
            <person name="Larrondo L.F."/>
            <person name="Lindquist E."/>
            <person name="Ling A."/>
            <person name="Lombard V."/>
            <person name="Lucas S."/>
            <person name="Lundell T."/>
            <person name="Martin R."/>
            <person name="McLaughlin D.J."/>
            <person name="Morgenstern I."/>
            <person name="Morin E."/>
            <person name="Murat C."/>
            <person name="Nagy L.G."/>
            <person name="Nolan M."/>
            <person name="Ohm R.A."/>
            <person name="Patyshakuliyeva A."/>
            <person name="Rokas A."/>
            <person name="Ruiz-Duenas F.J."/>
            <person name="Sabat G."/>
            <person name="Salamov A."/>
            <person name="Samejima M."/>
            <person name="Schmutz J."/>
            <person name="Slot J.C."/>
            <person name="St John F."/>
            <person name="Stenlid J."/>
            <person name="Sun H."/>
            <person name="Sun S."/>
            <person name="Syed K."/>
            <person name="Tsang A."/>
            <person name="Wiebenga A."/>
            <person name="Young D."/>
            <person name="Pisabarro A."/>
            <person name="Eastwood D.C."/>
            <person name="Martin F."/>
            <person name="Cullen D."/>
            <person name="Grigoriev I.V."/>
            <person name="Hibbett D.S."/>
        </authorList>
    </citation>
    <scope>NUCLEOTIDE SEQUENCE [LARGE SCALE GENOMIC DNA]</scope>
    <source>
        <strain evidence="2 3">MD-104</strain>
    </source>
</reference>
<dbReference type="InterPro" id="IPR054416">
    <property type="entry name" value="GST_UstS-like_C"/>
</dbReference>
<dbReference type="SUPFAM" id="SSF47616">
    <property type="entry name" value="GST C-terminal domain-like"/>
    <property type="match status" value="1"/>
</dbReference>
<keyword evidence="3" id="KW-1185">Reference proteome</keyword>
<dbReference type="InterPro" id="IPR036249">
    <property type="entry name" value="Thioredoxin-like_sf"/>
</dbReference>
<evidence type="ECO:0000313" key="3">
    <source>
        <dbReference type="Proteomes" id="UP000218811"/>
    </source>
</evidence>
<dbReference type="OMA" id="DAGHQWL"/>
<dbReference type="OrthoDB" id="4951845at2759"/>
<dbReference type="Pfam" id="PF13417">
    <property type="entry name" value="GST_N_3"/>
    <property type="match status" value="1"/>
</dbReference>
<dbReference type="InterPro" id="IPR004045">
    <property type="entry name" value="Glutathione_S-Trfase_N"/>
</dbReference>
<dbReference type="Gene3D" id="3.40.30.10">
    <property type="entry name" value="Glutaredoxin"/>
    <property type="match status" value="1"/>
</dbReference>
<gene>
    <name evidence="2" type="ORF">WOLCODRAFT_74362</name>
</gene>
<dbReference type="STRING" id="742152.A0A2H3JW98"/>
<dbReference type="InterPro" id="IPR036282">
    <property type="entry name" value="Glutathione-S-Trfase_C_sf"/>
</dbReference>
<organism evidence="2 3">
    <name type="scientific">Wolfiporia cocos (strain MD-104)</name>
    <name type="common">Brown rot fungus</name>
    <dbReference type="NCBI Taxonomy" id="742152"/>
    <lineage>
        <taxon>Eukaryota</taxon>
        <taxon>Fungi</taxon>
        <taxon>Dikarya</taxon>
        <taxon>Basidiomycota</taxon>
        <taxon>Agaricomycotina</taxon>
        <taxon>Agaricomycetes</taxon>
        <taxon>Polyporales</taxon>
        <taxon>Phaeolaceae</taxon>
        <taxon>Wolfiporia</taxon>
    </lineage>
</organism>
<evidence type="ECO:0000313" key="2">
    <source>
        <dbReference type="EMBL" id="PCH43179.1"/>
    </source>
</evidence>